<comment type="function">
    <text evidence="4">Binds and inhibits cysteine proteinases. Inhibits most strongly papain and cathepsin L, more weakly bromelain and cathepsin B while it is completely ineffective against cathepsin H.</text>
</comment>
<evidence type="ECO:0000256" key="3">
    <source>
        <dbReference type="ARBA" id="ARBA00022704"/>
    </source>
</evidence>
<keyword evidence="3" id="KW-0789">Thiol protease inhibitor</keyword>
<gene>
    <name evidence="6" type="ORF">HGRIS_011052</name>
</gene>
<comment type="caution">
    <text evidence="6">The sequence shown here is derived from an EMBL/GenBank/DDBJ whole genome shotgun (WGS) entry which is preliminary data.</text>
</comment>
<dbReference type="Pfam" id="PF10467">
    <property type="entry name" value="Inhibitor_I48"/>
    <property type="match status" value="1"/>
</dbReference>
<comment type="similarity">
    <text evidence="5">Belongs to the protease inhibitor I48 family.</text>
</comment>
<dbReference type="InterPro" id="IPR019508">
    <property type="entry name" value="Prot_inh_I48_clitocypin"/>
</dbReference>
<comment type="subunit">
    <text evidence="1">Homodimer.</text>
</comment>
<proteinExistence type="inferred from homology"/>
<evidence type="ECO:0000256" key="5">
    <source>
        <dbReference type="ARBA" id="ARBA00025775"/>
    </source>
</evidence>
<keyword evidence="7" id="KW-1185">Reference proteome</keyword>
<dbReference type="EMBL" id="JASNQZ010000014">
    <property type="protein sequence ID" value="KAL0948484.1"/>
    <property type="molecule type" value="Genomic_DNA"/>
</dbReference>
<evidence type="ECO:0000256" key="2">
    <source>
        <dbReference type="ARBA" id="ARBA00022690"/>
    </source>
</evidence>
<protein>
    <submittedName>
        <fullName evidence="6">Uncharacterized protein</fullName>
    </submittedName>
</protein>
<accession>A0ABR3IYQ4</accession>
<organism evidence="6 7">
    <name type="scientific">Hohenbuehelia grisea</name>
    <dbReference type="NCBI Taxonomy" id="104357"/>
    <lineage>
        <taxon>Eukaryota</taxon>
        <taxon>Fungi</taxon>
        <taxon>Dikarya</taxon>
        <taxon>Basidiomycota</taxon>
        <taxon>Agaricomycotina</taxon>
        <taxon>Agaricomycetes</taxon>
        <taxon>Agaricomycetidae</taxon>
        <taxon>Agaricales</taxon>
        <taxon>Pleurotineae</taxon>
        <taxon>Pleurotaceae</taxon>
        <taxon>Hohenbuehelia</taxon>
    </lineage>
</organism>
<evidence type="ECO:0000313" key="6">
    <source>
        <dbReference type="EMBL" id="KAL0948484.1"/>
    </source>
</evidence>
<evidence type="ECO:0000256" key="1">
    <source>
        <dbReference type="ARBA" id="ARBA00011738"/>
    </source>
</evidence>
<reference evidence="7" key="1">
    <citation type="submission" date="2024-06" db="EMBL/GenBank/DDBJ databases">
        <title>Multi-omics analyses provide insights into the biosynthesis of the anticancer antibiotic pleurotin in Hohenbuehelia grisea.</title>
        <authorList>
            <person name="Weaver J.A."/>
            <person name="Alberti F."/>
        </authorList>
    </citation>
    <scope>NUCLEOTIDE SEQUENCE [LARGE SCALE GENOMIC DNA]</scope>
    <source>
        <strain evidence="7">T-177</strain>
    </source>
</reference>
<evidence type="ECO:0000313" key="7">
    <source>
        <dbReference type="Proteomes" id="UP001556367"/>
    </source>
</evidence>
<name>A0ABR3IYQ4_9AGAR</name>
<keyword evidence="2" id="KW-0646">Protease inhibitor</keyword>
<sequence>MSFQSQIADSDSNMTAIYSLTECRELRAPTCSNAYRSKPLSIFGIKAVCLPWNHSFLLNCVICIHPLSTRSTYPHPFLGLLTKSSLLQCSVQRTERRHPDLNASIASIKRARYLRAMPFVRYLLRASPAKGADGKYATSHGENELLDTEARKESLLEEQSWFPREADLQGRVRVELHKTLTTTGLGWGFDGKHAAETPLALTTRDKQILWYSKKHPAAGVDNAYVFQPSEIIPPLPPGLYFAGTDTDGKVIIKGVKLETDPKDYPYWVLEEYRTNDEGGAQ</sequence>
<dbReference type="Gene3D" id="2.80.10.50">
    <property type="match status" value="1"/>
</dbReference>
<dbReference type="Proteomes" id="UP001556367">
    <property type="component" value="Unassembled WGS sequence"/>
</dbReference>
<evidence type="ECO:0000256" key="4">
    <source>
        <dbReference type="ARBA" id="ARBA00024855"/>
    </source>
</evidence>